<sequence length="126" mass="14147">MALTSRRLRACDPKCTLFIIVSKTFANRESLIEADQIEEQYQCKVRNAFCHPPPCACNKSIVDTSCAHGSPTPNFSRGRRSLEENLPVLLAVIELWYNDFYGSQTYMTCSTPQPLINNPALSTRSS</sequence>
<dbReference type="GO" id="GO:1901135">
    <property type="term" value="P:carbohydrate derivative metabolic process"/>
    <property type="evidence" value="ECO:0007669"/>
    <property type="project" value="InterPro"/>
</dbReference>
<reference evidence="1 2" key="1">
    <citation type="journal article" date="2012" name="New Phytol.">
        <title>Insight into trade-off between wood decay and parasitism from the genome of a fungal forest pathogen.</title>
        <authorList>
            <person name="Olson A."/>
            <person name="Aerts A."/>
            <person name="Asiegbu F."/>
            <person name="Belbahri L."/>
            <person name="Bouzid O."/>
            <person name="Broberg A."/>
            <person name="Canback B."/>
            <person name="Coutinho P.M."/>
            <person name="Cullen D."/>
            <person name="Dalman K."/>
            <person name="Deflorio G."/>
            <person name="van Diepen L.T."/>
            <person name="Dunand C."/>
            <person name="Duplessis S."/>
            <person name="Durling M."/>
            <person name="Gonthier P."/>
            <person name="Grimwood J."/>
            <person name="Fossdal C.G."/>
            <person name="Hansson D."/>
            <person name="Henrissat B."/>
            <person name="Hietala A."/>
            <person name="Himmelstrand K."/>
            <person name="Hoffmeister D."/>
            <person name="Hogberg N."/>
            <person name="James T.Y."/>
            <person name="Karlsson M."/>
            <person name="Kohler A."/>
            <person name="Kues U."/>
            <person name="Lee Y.H."/>
            <person name="Lin Y.C."/>
            <person name="Lind M."/>
            <person name="Lindquist E."/>
            <person name="Lombard V."/>
            <person name="Lucas S."/>
            <person name="Lunden K."/>
            <person name="Morin E."/>
            <person name="Murat C."/>
            <person name="Park J."/>
            <person name="Raffaello T."/>
            <person name="Rouze P."/>
            <person name="Salamov A."/>
            <person name="Schmutz J."/>
            <person name="Solheim H."/>
            <person name="Stahlberg J."/>
            <person name="Velez H."/>
            <person name="de Vries R.P."/>
            <person name="Wiebenga A."/>
            <person name="Woodward S."/>
            <person name="Yakovlev I."/>
            <person name="Garbelotto M."/>
            <person name="Martin F."/>
            <person name="Grigoriev I.V."/>
            <person name="Stenlid J."/>
        </authorList>
    </citation>
    <scope>NUCLEOTIDE SEQUENCE [LARGE SCALE GENOMIC DNA]</scope>
    <source>
        <strain evidence="1 2">TC 32-1</strain>
    </source>
</reference>
<protein>
    <submittedName>
        <fullName evidence="1">Uncharacterized protein</fullName>
    </submittedName>
</protein>
<dbReference type="InParanoid" id="W4KBN3"/>
<dbReference type="STRING" id="747525.W4KBN3"/>
<dbReference type="Proteomes" id="UP000030671">
    <property type="component" value="Unassembled WGS sequence"/>
</dbReference>
<gene>
    <name evidence="1" type="ORF">HETIRDRAFT_108750</name>
</gene>
<evidence type="ECO:0000313" key="1">
    <source>
        <dbReference type="EMBL" id="ETW82476.1"/>
    </source>
</evidence>
<dbReference type="GO" id="GO:0097367">
    <property type="term" value="F:carbohydrate derivative binding"/>
    <property type="evidence" value="ECO:0007669"/>
    <property type="project" value="InterPro"/>
</dbReference>
<dbReference type="AlphaFoldDB" id="W4KBN3"/>
<dbReference type="RefSeq" id="XP_009544836.1">
    <property type="nucleotide sequence ID" value="XM_009546541.1"/>
</dbReference>
<dbReference type="KEGG" id="hir:HETIRDRAFT_108750"/>
<keyword evidence="2" id="KW-1185">Reference proteome</keyword>
<dbReference type="EMBL" id="KI925457">
    <property type="protein sequence ID" value="ETW82476.1"/>
    <property type="molecule type" value="Genomic_DNA"/>
</dbReference>
<accession>W4KBN3</accession>
<name>W4KBN3_HETIT</name>
<evidence type="ECO:0000313" key="2">
    <source>
        <dbReference type="Proteomes" id="UP000030671"/>
    </source>
</evidence>
<dbReference type="HOGENOM" id="CLU_1981854_0_0_1"/>
<organism evidence="1 2">
    <name type="scientific">Heterobasidion irregulare (strain TC 32-1)</name>
    <dbReference type="NCBI Taxonomy" id="747525"/>
    <lineage>
        <taxon>Eukaryota</taxon>
        <taxon>Fungi</taxon>
        <taxon>Dikarya</taxon>
        <taxon>Basidiomycota</taxon>
        <taxon>Agaricomycotina</taxon>
        <taxon>Agaricomycetes</taxon>
        <taxon>Russulales</taxon>
        <taxon>Bondarzewiaceae</taxon>
        <taxon>Heterobasidion</taxon>
        <taxon>Heterobasidion annosum species complex</taxon>
    </lineage>
</organism>
<dbReference type="GeneID" id="20666382"/>
<dbReference type="InterPro" id="IPR046348">
    <property type="entry name" value="SIS_dom_sf"/>
</dbReference>
<dbReference type="SUPFAM" id="SSF53697">
    <property type="entry name" value="SIS domain"/>
    <property type="match status" value="1"/>
</dbReference>
<proteinExistence type="predicted"/>